<dbReference type="Gene3D" id="2.60.40.1180">
    <property type="entry name" value="Golgi alpha-mannosidase II"/>
    <property type="match status" value="1"/>
</dbReference>
<evidence type="ECO:0000256" key="4">
    <source>
        <dbReference type="ARBA" id="ARBA00022729"/>
    </source>
</evidence>
<evidence type="ECO:0000256" key="1">
    <source>
        <dbReference type="ARBA" id="ARBA00001255"/>
    </source>
</evidence>
<keyword evidence="4" id="KW-0732">Signal</keyword>
<dbReference type="Pfam" id="PF08305">
    <property type="entry name" value="NPCBM"/>
    <property type="match status" value="1"/>
</dbReference>
<evidence type="ECO:0000313" key="11">
    <source>
        <dbReference type="Proteomes" id="UP000639606"/>
    </source>
</evidence>
<dbReference type="InterPro" id="IPR008979">
    <property type="entry name" value="Galactose-bd-like_sf"/>
</dbReference>
<protein>
    <recommendedName>
        <fullName evidence="3 8">Alpha-galactosidase</fullName>
        <ecNumber evidence="3 8">3.2.1.22</ecNumber>
    </recommendedName>
    <alternativeName>
        <fullName evidence="8">Melibiase</fullName>
    </alternativeName>
</protein>
<dbReference type="Gene3D" id="2.60.40.10">
    <property type="entry name" value="Immunoglobulins"/>
    <property type="match status" value="1"/>
</dbReference>
<dbReference type="AlphaFoldDB" id="A0A918AL65"/>
<dbReference type="InterPro" id="IPR018905">
    <property type="entry name" value="A-galactase_NEW3"/>
</dbReference>
<comment type="catalytic activity">
    <reaction evidence="1 8">
        <text>Hydrolysis of terminal, non-reducing alpha-D-galactose residues in alpha-D-galactosides, including galactose oligosaccharides, galactomannans and galactolipids.</text>
        <dbReference type="EC" id="3.2.1.22"/>
    </reaction>
</comment>
<dbReference type="InterPro" id="IPR038637">
    <property type="entry name" value="NPCBM_sf"/>
</dbReference>
<evidence type="ECO:0000256" key="8">
    <source>
        <dbReference type="RuleBase" id="RU361168"/>
    </source>
</evidence>
<evidence type="ECO:0000313" key="10">
    <source>
        <dbReference type="EMBL" id="GGP43857.1"/>
    </source>
</evidence>
<evidence type="ECO:0000256" key="2">
    <source>
        <dbReference type="ARBA" id="ARBA00009743"/>
    </source>
</evidence>
<dbReference type="SUPFAM" id="SSF49785">
    <property type="entry name" value="Galactose-binding domain-like"/>
    <property type="match status" value="1"/>
</dbReference>
<evidence type="ECO:0000256" key="7">
    <source>
        <dbReference type="ARBA" id="ARBA00023295"/>
    </source>
</evidence>
<dbReference type="SUPFAM" id="SSF51445">
    <property type="entry name" value="(Trans)glycosidases"/>
    <property type="match status" value="1"/>
</dbReference>
<evidence type="ECO:0000256" key="5">
    <source>
        <dbReference type="ARBA" id="ARBA00022801"/>
    </source>
</evidence>
<dbReference type="PANTHER" id="PTHR11452:SF75">
    <property type="entry name" value="ALPHA-GALACTOSIDASE MEL1"/>
    <property type="match status" value="1"/>
</dbReference>
<evidence type="ECO:0000256" key="6">
    <source>
        <dbReference type="ARBA" id="ARBA00023157"/>
    </source>
</evidence>
<proteinExistence type="inferred from homology"/>
<dbReference type="CDD" id="cd14792">
    <property type="entry name" value="GH27"/>
    <property type="match status" value="1"/>
</dbReference>
<dbReference type="Pfam" id="PF17801">
    <property type="entry name" value="Melibiase_C"/>
    <property type="match status" value="1"/>
</dbReference>
<dbReference type="InterPro" id="IPR013780">
    <property type="entry name" value="Glyco_hydro_b"/>
</dbReference>
<dbReference type="Pfam" id="PF16499">
    <property type="entry name" value="Melibiase_2"/>
    <property type="match status" value="1"/>
</dbReference>
<reference evidence="10" key="1">
    <citation type="journal article" date="2014" name="Int. J. Syst. Evol. Microbiol.">
        <title>Complete genome sequence of Corynebacterium casei LMG S-19264T (=DSM 44701T), isolated from a smear-ripened cheese.</title>
        <authorList>
            <consortium name="US DOE Joint Genome Institute (JGI-PGF)"/>
            <person name="Walter F."/>
            <person name="Albersmeier A."/>
            <person name="Kalinowski J."/>
            <person name="Ruckert C."/>
        </authorList>
    </citation>
    <scope>NUCLEOTIDE SEQUENCE</scope>
    <source>
        <strain evidence="10">JCM 3313</strain>
    </source>
</reference>
<gene>
    <name evidence="10" type="ORF">GCM10010185_14440</name>
</gene>
<reference evidence="10" key="2">
    <citation type="submission" date="2020-09" db="EMBL/GenBank/DDBJ databases">
        <authorList>
            <person name="Sun Q."/>
            <person name="Ohkuma M."/>
        </authorList>
    </citation>
    <scope>NUCLEOTIDE SEQUENCE</scope>
    <source>
        <strain evidence="10">JCM 3313</strain>
    </source>
</reference>
<dbReference type="Proteomes" id="UP000639606">
    <property type="component" value="Unassembled WGS sequence"/>
</dbReference>
<dbReference type="InterPro" id="IPR002241">
    <property type="entry name" value="Glyco_hydro_27"/>
</dbReference>
<evidence type="ECO:0000256" key="3">
    <source>
        <dbReference type="ARBA" id="ARBA00012755"/>
    </source>
</evidence>
<dbReference type="Gene3D" id="3.20.20.70">
    <property type="entry name" value="Aldolase class I"/>
    <property type="match status" value="1"/>
</dbReference>
<feature type="domain" description="Glycosyl hydrolase family 98 putative carbohydrate-binding module" evidence="9">
    <location>
        <begin position="512"/>
        <end position="657"/>
    </location>
</feature>
<keyword evidence="11" id="KW-1185">Reference proteome</keyword>
<dbReference type="Pfam" id="PF10633">
    <property type="entry name" value="NPCBM_assoc"/>
    <property type="match status" value="1"/>
</dbReference>
<accession>A0A918AL65</accession>
<dbReference type="SUPFAM" id="SSF51011">
    <property type="entry name" value="Glycosyl hydrolase domain"/>
    <property type="match status" value="1"/>
</dbReference>
<dbReference type="PANTHER" id="PTHR11452">
    <property type="entry name" value="ALPHA-GALACTOSIDASE/ALPHA-N-ACETYLGALACTOSAMINIDASE"/>
    <property type="match status" value="1"/>
</dbReference>
<keyword evidence="5 8" id="KW-0378">Hydrolase</keyword>
<name>A0A918AL65_9PSEU</name>
<dbReference type="InterPro" id="IPR013785">
    <property type="entry name" value="Aldolase_TIM"/>
</dbReference>
<organism evidence="10 11">
    <name type="scientific">Saccharothrix coeruleofusca</name>
    <dbReference type="NCBI Taxonomy" id="33919"/>
    <lineage>
        <taxon>Bacteria</taxon>
        <taxon>Bacillati</taxon>
        <taxon>Actinomycetota</taxon>
        <taxon>Actinomycetes</taxon>
        <taxon>Pseudonocardiales</taxon>
        <taxon>Pseudonocardiaceae</taxon>
        <taxon>Saccharothrix</taxon>
    </lineage>
</organism>
<dbReference type="EMBL" id="BMRG01000002">
    <property type="protein sequence ID" value="GGP43857.1"/>
    <property type="molecule type" value="Genomic_DNA"/>
</dbReference>
<evidence type="ECO:0000259" key="9">
    <source>
        <dbReference type="SMART" id="SM00776"/>
    </source>
</evidence>
<dbReference type="FunFam" id="3.20.20.70:FF:000202">
    <property type="entry name" value="Alpha-galactosidase"/>
    <property type="match status" value="1"/>
</dbReference>
<keyword evidence="7 8" id="KW-0326">Glycosidase</keyword>
<sequence length="658" mass="70417">MPLAAAGLAVTGPTPAAAAQPVVRPLADGLALTPPMGFNNWNTTHCDAEFNEDMIKGIADIFVSRGLKDAGYEFVNIDDCWALPQRGQDGNLVPDPVRFPNGIKALADYVHAKGLKFGIYTSAGTMTCSTIGFPGSLGHEQQDADLFASWGVDYLKYDNCNNQGVDARLRYTTMRDALNRTGRPIVFSICEWGENRPWEWAKGVGHLWRTTGDISDNWDSMVGIAKFNMTLAEHAGPAHWNDPDMLEVGNGGMTDTEYRTHFSLWAMMAAPLLIGADLREVGEDTFDILTNREIIALDQDRLGAQARLLRAENGLHVLVKPLENGDRAVALFNETDLPARIGTTAREIGLPAASGYRLRDLWAHTDTHTAGAIDAAVPPHGTAVYRVSPDHHWFRHPPAVDAIVTPEPAYPGALPLVTPGKQAKFTTSVGNAGRVPVLAVHVELRLPEGWRARPTSPPVKAVLPGGQRFTTTWEVTPPLDDPPGRYPVTAAVGSAAGRWSFTAEAYLPTSPPSGARQVSDLPWLRASNGWGPVELDRSNGEQAAGDGGPITIGGVTYAKGLGVHAHSRVEYFTGGRCSAFRAEVGVDDEKATDGSVSFEVWADGRKAADSGVLTTADPAEELAADITGATTVRLVVTDGGNGVNSDHADWADASITCD</sequence>
<dbReference type="InterPro" id="IPR013222">
    <property type="entry name" value="Glyco_hyd_98_carb-bd"/>
</dbReference>
<dbReference type="InterPro" id="IPR041233">
    <property type="entry name" value="Melibiase_C"/>
</dbReference>
<dbReference type="SMART" id="SM00776">
    <property type="entry name" value="NPCBM"/>
    <property type="match status" value="1"/>
</dbReference>
<comment type="caution">
    <text evidence="10">The sequence shown here is derived from an EMBL/GenBank/DDBJ whole genome shotgun (WGS) entry which is preliminary data.</text>
</comment>
<dbReference type="GO" id="GO:0004557">
    <property type="term" value="F:alpha-galactosidase activity"/>
    <property type="evidence" value="ECO:0007669"/>
    <property type="project" value="UniProtKB-EC"/>
</dbReference>
<dbReference type="PRINTS" id="PR00740">
    <property type="entry name" value="GLHYDRLASE27"/>
</dbReference>
<dbReference type="InterPro" id="IPR017853">
    <property type="entry name" value="GH"/>
</dbReference>
<dbReference type="EC" id="3.2.1.22" evidence="3 8"/>
<comment type="similarity">
    <text evidence="2 8">Belongs to the glycosyl hydrolase 27 family.</text>
</comment>
<dbReference type="GO" id="GO:0016052">
    <property type="term" value="P:carbohydrate catabolic process"/>
    <property type="evidence" value="ECO:0007669"/>
    <property type="project" value="UniProtKB-ARBA"/>
</dbReference>
<keyword evidence="6 8" id="KW-1015">Disulfide bond</keyword>
<dbReference type="Gene3D" id="2.60.120.1060">
    <property type="entry name" value="NPCBM/NEW2 domain"/>
    <property type="match status" value="1"/>
</dbReference>
<dbReference type="InterPro" id="IPR013783">
    <property type="entry name" value="Ig-like_fold"/>
</dbReference>